<dbReference type="RefSeq" id="WP_378271887.1">
    <property type="nucleotide sequence ID" value="NZ_JBHUKR010000030.1"/>
</dbReference>
<gene>
    <name evidence="1" type="ORF">ACFSXZ_40755</name>
</gene>
<keyword evidence="2" id="KW-1185">Reference proteome</keyword>
<protein>
    <submittedName>
        <fullName evidence="1">Uncharacterized protein</fullName>
    </submittedName>
</protein>
<reference evidence="2" key="1">
    <citation type="journal article" date="2019" name="Int. J. Syst. Evol. Microbiol.">
        <title>The Global Catalogue of Microorganisms (GCM) 10K type strain sequencing project: providing services to taxonomists for standard genome sequencing and annotation.</title>
        <authorList>
            <consortium name="The Broad Institute Genomics Platform"/>
            <consortium name="The Broad Institute Genome Sequencing Center for Infectious Disease"/>
            <person name="Wu L."/>
            <person name="Ma J."/>
        </authorList>
    </citation>
    <scope>NUCLEOTIDE SEQUENCE [LARGE SCALE GENOMIC DNA]</scope>
    <source>
        <strain evidence="2">CGMCC 4.7645</strain>
    </source>
</reference>
<comment type="caution">
    <text evidence="1">The sequence shown here is derived from an EMBL/GenBank/DDBJ whole genome shotgun (WGS) entry which is preliminary data.</text>
</comment>
<dbReference type="Proteomes" id="UP001597417">
    <property type="component" value="Unassembled WGS sequence"/>
</dbReference>
<proteinExistence type="predicted"/>
<evidence type="ECO:0000313" key="1">
    <source>
        <dbReference type="EMBL" id="MFD2422672.1"/>
    </source>
</evidence>
<dbReference type="EMBL" id="JBHUKR010000030">
    <property type="protein sequence ID" value="MFD2422672.1"/>
    <property type="molecule type" value="Genomic_DNA"/>
</dbReference>
<evidence type="ECO:0000313" key="2">
    <source>
        <dbReference type="Proteomes" id="UP001597417"/>
    </source>
</evidence>
<accession>A0ABW5GAD2</accession>
<name>A0ABW5GAD2_9PSEU</name>
<organism evidence="1 2">
    <name type="scientific">Amycolatopsis pigmentata</name>
    <dbReference type="NCBI Taxonomy" id="450801"/>
    <lineage>
        <taxon>Bacteria</taxon>
        <taxon>Bacillati</taxon>
        <taxon>Actinomycetota</taxon>
        <taxon>Actinomycetes</taxon>
        <taxon>Pseudonocardiales</taxon>
        <taxon>Pseudonocardiaceae</taxon>
        <taxon>Amycolatopsis</taxon>
    </lineage>
</organism>
<sequence>MTEVKITRLTEMNVSALRETLTAEDLEFVTLGATVATFHTTPEEALRVVGDAQTRAGAERGTRGHPYQSLHAVIRKLTAAQDG</sequence>